<dbReference type="PANTHER" id="PTHR11142">
    <property type="entry name" value="PSEUDOURIDYLATE SYNTHASE"/>
    <property type="match status" value="1"/>
</dbReference>
<dbReference type="Pfam" id="PF01416">
    <property type="entry name" value="PseudoU_synth_1"/>
    <property type="match status" value="1"/>
</dbReference>
<comment type="similarity">
    <text evidence="1">Belongs to the tRNA pseudouridine synthase TruA family.</text>
</comment>
<dbReference type="Proteomes" id="UP000076871">
    <property type="component" value="Unassembled WGS sequence"/>
</dbReference>
<keyword evidence="2" id="KW-0819">tRNA processing</keyword>
<dbReference type="InParanoid" id="A0A165DP31"/>
<proteinExistence type="inferred from homology"/>
<sequence>MSPSPAAYESWTREDLIARLVRLDSHPPSRHTKRHQQHQQPNSFDFSAHPRRKIALKFSYNGSQYAGLEFQKDMTVLPTVEGVLFEALSHTRLIDPAAGFEDCGWEKCGRTDKGVSAAGQVVSFWVRSALGDVQKPEEELLITETDVERDGKQNEAQPTEDVDEGPGLEGDFALMADWDEPPTNSSRPPPAKPTREFSYISSLNNVLPPTIRVIAWSPVTPDFSARFSCRYRHYKYFFNPQGLDLAAMQDAASRLVGEHDFRNICKVDASKQLTIFTRRILSADINPADNGVYVLDLIGNAFLYNQVRHIMAVLFLVGTGLERPSVIDALLNVDPEAPRGSSRESEGTPPVVRGKPEYQMADPLPLMLWECGYDADAVSWRTDEDHEANAVLSQRDISNNLYQGMQSLHEKSLIHTVLDTHFLRATAKHHRPPPQYFPVGHPDVQLVPKGSILSIPLGAGTFRRGAKYVPLVERPRGDLVEVINERWRKGKGARQMEREALAAKVDEEE</sequence>
<dbReference type="EMBL" id="KV427631">
    <property type="protein sequence ID" value="KZT05310.1"/>
    <property type="molecule type" value="Genomic_DNA"/>
</dbReference>
<accession>A0A165DP31</accession>
<feature type="region of interest" description="Disordered" evidence="4">
    <location>
        <begin position="145"/>
        <end position="195"/>
    </location>
</feature>
<feature type="region of interest" description="Disordered" evidence="4">
    <location>
        <begin position="336"/>
        <end position="356"/>
    </location>
</feature>
<dbReference type="RefSeq" id="XP_040763050.1">
    <property type="nucleotide sequence ID" value="XM_040909188.1"/>
</dbReference>
<feature type="domain" description="Pseudouridine synthase I TruA alpha/beta" evidence="5">
    <location>
        <begin position="251"/>
        <end position="374"/>
    </location>
</feature>
<dbReference type="GO" id="GO:1990481">
    <property type="term" value="P:mRNA pseudouridine synthesis"/>
    <property type="evidence" value="ECO:0007669"/>
    <property type="project" value="TreeGrafter"/>
</dbReference>
<dbReference type="Gene3D" id="3.30.70.660">
    <property type="entry name" value="Pseudouridine synthase I, catalytic domain, C-terminal subdomain"/>
    <property type="match status" value="1"/>
</dbReference>
<evidence type="ECO:0000256" key="1">
    <source>
        <dbReference type="ARBA" id="ARBA00009375"/>
    </source>
</evidence>
<dbReference type="GO" id="GO:0009982">
    <property type="term" value="F:pseudouridine synthase activity"/>
    <property type="evidence" value="ECO:0007669"/>
    <property type="project" value="InterPro"/>
</dbReference>
<evidence type="ECO:0000313" key="7">
    <source>
        <dbReference type="Proteomes" id="UP000076871"/>
    </source>
</evidence>
<evidence type="ECO:0000256" key="2">
    <source>
        <dbReference type="ARBA" id="ARBA00022694"/>
    </source>
</evidence>
<dbReference type="Gene3D" id="3.30.70.580">
    <property type="entry name" value="Pseudouridine synthase I, catalytic domain, N-terminal subdomain"/>
    <property type="match status" value="1"/>
</dbReference>
<evidence type="ECO:0000313" key="6">
    <source>
        <dbReference type="EMBL" id="KZT05310.1"/>
    </source>
</evidence>
<gene>
    <name evidence="6" type="ORF">LAESUDRAFT_727265</name>
</gene>
<feature type="compositionally biased region" description="Basic residues" evidence="4">
    <location>
        <begin position="28"/>
        <end position="37"/>
    </location>
</feature>
<evidence type="ECO:0000256" key="3">
    <source>
        <dbReference type="ARBA" id="ARBA00023235"/>
    </source>
</evidence>
<dbReference type="GO" id="GO:0031119">
    <property type="term" value="P:tRNA pseudouridine synthesis"/>
    <property type="evidence" value="ECO:0007669"/>
    <property type="project" value="TreeGrafter"/>
</dbReference>
<dbReference type="STRING" id="1314785.A0A165DP31"/>
<feature type="region of interest" description="Disordered" evidence="4">
    <location>
        <begin position="26"/>
        <end position="46"/>
    </location>
</feature>
<dbReference type="GeneID" id="63826217"/>
<evidence type="ECO:0000256" key="4">
    <source>
        <dbReference type="SAM" id="MobiDB-lite"/>
    </source>
</evidence>
<dbReference type="AlphaFoldDB" id="A0A165DP31"/>
<protein>
    <submittedName>
        <fullName evidence="6">tRNA pseudouridine synthase</fullName>
    </submittedName>
</protein>
<dbReference type="GO" id="GO:0003723">
    <property type="term" value="F:RNA binding"/>
    <property type="evidence" value="ECO:0007669"/>
    <property type="project" value="InterPro"/>
</dbReference>
<dbReference type="GO" id="GO:0005737">
    <property type="term" value="C:cytoplasm"/>
    <property type="evidence" value="ECO:0007669"/>
    <property type="project" value="TreeGrafter"/>
</dbReference>
<dbReference type="InterPro" id="IPR020097">
    <property type="entry name" value="PsdUridine_synth_TruA_a/b_dom"/>
</dbReference>
<name>A0A165DP31_9APHY</name>
<organism evidence="6 7">
    <name type="scientific">Laetiporus sulphureus 93-53</name>
    <dbReference type="NCBI Taxonomy" id="1314785"/>
    <lineage>
        <taxon>Eukaryota</taxon>
        <taxon>Fungi</taxon>
        <taxon>Dikarya</taxon>
        <taxon>Basidiomycota</taxon>
        <taxon>Agaricomycotina</taxon>
        <taxon>Agaricomycetes</taxon>
        <taxon>Polyporales</taxon>
        <taxon>Laetiporus</taxon>
    </lineage>
</organism>
<evidence type="ECO:0000259" key="5">
    <source>
        <dbReference type="Pfam" id="PF01416"/>
    </source>
</evidence>
<dbReference type="HAMAP" id="MF_00171">
    <property type="entry name" value="TruA"/>
    <property type="match status" value="1"/>
</dbReference>
<dbReference type="FunCoup" id="A0A165DP31">
    <property type="interactions" value="545"/>
</dbReference>
<dbReference type="OrthoDB" id="25767at2759"/>
<dbReference type="InterPro" id="IPR020094">
    <property type="entry name" value="TruA/RsuA/RluB/E/F_N"/>
</dbReference>
<keyword evidence="3" id="KW-0413">Isomerase</keyword>
<dbReference type="GO" id="GO:0005634">
    <property type="term" value="C:nucleus"/>
    <property type="evidence" value="ECO:0007669"/>
    <property type="project" value="TreeGrafter"/>
</dbReference>
<dbReference type="InterPro" id="IPR020103">
    <property type="entry name" value="PsdUridine_synth_cat_dom_sf"/>
</dbReference>
<reference evidence="6 7" key="1">
    <citation type="journal article" date="2016" name="Mol. Biol. Evol.">
        <title>Comparative Genomics of Early-Diverging Mushroom-Forming Fungi Provides Insights into the Origins of Lignocellulose Decay Capabilities.</title>
        <authorList>
            <person name="Nagy L.G."/>
            <person name="Riley R."/>
            <person name="Tritt A."/>
            <person name="Adam C."/>
            <person name="Daum C."/>
            <person name="Floudas D."/>
            <person name="Sun H."/>
            <person name="Yadav J.S."/>
            <person name="Pangilinan J."/>
            <person name="Larsson K.H."/>
            <person name="Matsuura K."/>
            <person name="Barry K."/>
            <person name="Labutti K."/>
            <person name="Kuo R."/>
            <person name="Ohm R.A."/>
            <person name="Bhattacharya S.S."/>
            <person name="Shirouzu T."/>
            <person name="Yoshinaga Y."/>
            <person name="Martin F.M."/>
            <person name="Grigoriev I.V."/>
            <person name="Hibbett D.S."/>
        </authorList>
    </citation>
    <scope>NUCLEOTIDE SEQUENCE [LARGE SCALE GENOMIC DNA]</scope>
    <source>
        <strain evidence="6 7">93-53</strain>
    </source>
</reference>
<dbReference type="InterPro" id="IPR001406">
    <property type="entry name" value="PsdUridine_synth_TruA"/>
</dbReference>
<keyword evidence="7" id="KW-1185">Reference proteome</keyword>
<dbReference type="PANTHER" id="PTHR11142:SF5">
    <property type="entry name" value="TRNA PSEUDOURIDINE(38_39) SYNTHASE"/>
    <property type="match status" value="1"/>
</dbReference>
<dbReference type="InterPro" id="IPR020095">
    <property type="entry name" value="PsdUridine_synth_TruA_C"/>
</dbReference>
<dbReference type="SUPFAM" id="SSF55120">
    <property type="entry name" value="Pseudouridine synthase"/>
    <property type="match status" value="1"/>
</dbReference>